<dbReference type="InterPro" id="IPR050109">
    <property type="entry name" value="HTH-type_TetR-like_transc_reg"/>
</dbReference>
<name>A0A5B2X130_9PSEU</name>
<keyword evidence="7" id="KW-1185">Reference proteome</keyword>
<dbReference type="PANTHER" id="PTHR30055:SF234">
    <property type="entry name" value="HTH-TYPE TRANSCRIPTIONAL REGULATOR BETI"/>
    <property type="match status" value="1"/>
</dbReference>
<dbReference type="InterPro" id="IPR001647">
    <property type="entry name" value="HTH_TetR"/>
</dbReference>
<evidence type="ECO:0000256" key="1">
    <source>
        <dbReference type="ARBA" id="ARBA00023015"/>
    </source>
</evidence>
<reference evidence="6 7" key="2">
    <citation type="submission" date="2019-09" db="EMBL/GenBank/DDBJ databases">
        <authorList>
            <person name="Jin C."/>
        </authorList>
    </citation>
    <scope>NUCLEOTIDE SEQUENCE [LARGE SCALE GENOMIC DNA]</scope>
    <source>
        <strain evidence="6 7">AN110305</strain>
    </source>
</reference>
<dbReference type="Pfam" id="PF21597">
    <property type="entry name" value="TetR_C_43"/>
    <property type="match status" value="1"/>
</dbReference>
<dbReference type="InterPro" id="IPR009057">
    <property type="entry name" value="Homeodomain-like_sf"/>
</dbReference>
<dbReference type="EMBL" id="VUOB01000050">
    <property type="protein sequence ID" value="KAA2256736.1"/>
    <property type="molecule type" value="Genomic_DNA"/>
</dbReference>
<dbReference type="InterPro" id="IPR036271">
    <property type="entry name" value="Tet_transcr_reg_TetR-rel_C_sf"/>
</dbReference>
<dbReference type="Gene3D" id="1.10.357.10">
    <property type="entry name" value="Tetracycline Repressor, domain 2"/>
    <property type="match status" value="1"/>
</dbReference>
<feature type="DNA-binding region" description="H-T-H motif" evidence="4">
    <location>
        <begin position="34"/>
        <end position="53"/>
    </location>
</feature>
<evidence type="ECO:0000259" key="5">
    <source>
        <dbReference type="PROSITE" id="PS50977"/>
    </source>
</evidence>
<dbReference type="AlphaFoldDB" id="A0A5B2X130"/>
<dbReference type="OrthoDB" id="9795011at2"/>
<dbReference type="SUPFAM" id="SSF48498">
    <property type="entry name" value="Tetracyclin repressor-like, C-terminal domain"/>
    <property type="match status" value="1"/>
</dbReference>
<proteinExistence type="predicted"/>
<dbReference type="InterPro" id="IPR049445">
    <property type="entry name" value="TetR_SbtR-like_C"/>
</dbReference>
<evidence type="ECO:0000313" key="6">
    <source>
        <dbReference type="EMBL" id="KAA2256736.1"/>
    </source>
</evidence>
<evidence type="ECO:0000256" key="4">
    <source>
        <dbReference type="PROSITE-ProRule" id="PRU00335"/>
    </source>
</evidence>
<dbReference type="GO" id="GO:0000976">
    <property type="term" value="F:transcription cis-regulatory region binding"/>
    <property type="evidence" value="ECO:0007669"/>
    <property type="project" value="TreeGrafter"/>
</dbReference>
<dbReference type="GO" id="GO:0003700">
    <property type="term" value="F:DNA-binding transcription factor activity"/>
    <property type="evidence" value="ECO:0007669"/>
    <property type="project" value="TreeGrafter"/>
</dbReference>
<keyword evidence="2 4" id="KW-0238">DNA-binding</keyword>
<feature type="domain" description="HTH tetR-type" evidence="5">
    <location>
        <begin position="12"/>
        <end position="71"/>
    </location>
</feature>
<dbReference type="SUPFAM" id="SSF46689">
    <property type="entry name" value="Homeodomain-like"/>
    <property type="match status" value="1"/>
</dbReference>
<dbReference type="PROSITE" id="PS50977">
    <property type="entry name" value="HTH_TETR_2"/>
    <property type="match status" value="1"/>
</dbReference>
<sequence>MAERRPLRADAQRNRARLLEVAERVFAAKGTSASTEEIAREAGVGVGTVFRHFPTKEALLEAVFVCRLRRLADEADALTSSTDPGTAFFTFFTGVVEQSATKNALAEAGIDVQRVSSEVRAHVVRALGSLLAGAQEAGAVRDDIGVPELLALLIGASRTAEYASEDRAVQARALAIVLDGLRR</sequence>
<accession>A0A5B2X130</accession>
<organism evidence="6 7">
    <name type="scientific">Solihabitans fulvus</name>
    <dbReference type="NCBI Taxonomy" id="1892852"/>
    <lineage>
        <taxon>Bacteria</taxon>
        <taxon>Bacillati</taxon>
        <taxon>Actinomycetota</taxon>
        <taxon>Actinomycetes</taxon>
        <taxon>Pseudonocardiales</taxon>
        <taxon>Pseudonocardiaceae</taxon>
        <taxon>Solihabitans</taxon>
    </lineage>
</organism>
<evidence type="ECO:0000256" key="3">
    <source>
        <dbReference type="ARBA" id="ARBA00023163"/>
    </source>
</evidence>
<dbReference type="PRINTS" id="PR00455">
    <property type="entry name" value="HTHTETR"/>
</dbReference>
<reference evidence="6 7" key="1">
    <citation type="submission" date="2019-09" db="EMBL/GenBank/DDBJ databases">
        <title>Goodfellowia gen. nov., a new genus of the Pseudonocardineae related to Actinoalloteichus, containing Goodfellowia coeruleoviolacea gen. nov., comb. nov. gen. nov., comb. nov.</title>
        <authorList>
            <person name="Labeda D."/>
        </authorList>
    </citation>
    <scope>NUCLEOTIDE SEQUENCE [LARGE SCALE GENOMIC DNA]</scope>
    <source>
        <strain evidence="6 7">AN110305</strain>
    </source>
</reference>
<dbReference type="Proteomes" id="UP000323454">
    <property type="component" value="Unassembled WGS sequence"/>
</dbReference>
<keyword evidence="1" id="KW-0805">Transcription regulation</keyword>
<evidence type="ECO:0000313" key="7">
    <source>
        <dbReference type="Proteomes" id="UP000323454"/>
    </source>
</evidence>
<gene>
    <name evidence="6" type="ORF">F0L68_26065</name>
</gene>
<keyword evidence="3" id="KW-0804">Transcription</keyword>
<protein>
    <submittedName>
        <fullName evidence="6">TetR/AcrR family transcriptional regulator</fullName>
    </submittedName>
</protein>
<dbReference type="PANTHER" id="PTHR30055">
    <property type="entry name" value="HTH-TYPE TRANSCRIPTIONAL REGULATOR RUTR"/>
    <property type="match status" value="1"/>
</dbReference>
<evidence type="ECO:0000256" key="2">
    <source>
        <dbReference type="ARBA" id="ARBA00023125"/>
    </source>
</evidence>
<comment type="caution">
    <text evidence="6">The sequence shown here is derived from an EMBL/GenBank/DDBJ whole genome shotgun (WGS) entry which is preliminary data.</text>
</comment>
<dbReference type="Pfam" id="PF00440">
    <property type="entry name" value="TetR_N"/>
    <property type="match status" value="1"/>
</dbReference>